<evidence type="ECO:0000256" key="1">
    <source>
        <dbReference type="ARBA" id="ARBA00004651"/>
    </source>
</evidence>
<sequence>MKKSFAEPRLIGLGLLIALLLGLSAAWQWSPLREYLTPERLIDTLRGMGDAIGPWGAVVALALALTVAVPLGLLILVSQLALGPWVGSACVLAGALLSALASQMIGRQLGHAVLLRMAGPKIVKVSESLERRGLVAVIALRLVPALPFAIVNMIAGSTHLRRRDMLLGSALGMLPGIVLIAVFTDRILDALQNPGPERYLLIGLIAALVIVGSWALKRWLGAQAR</sequence>
<dbReference type="PANTHER" id="PTHR12677">
    <property type="entry name" value="GOLGI APPARATUS MEMBRANE PROTEIN TVP38-RELATED"/>
    <property type="match status" value="1"/>
</dbReference>
<feature type="transmembrane region" description="Helical" evidence="6">
    <location>
        <begin position="166"/>
        <end position="184"/>
    </location>
</feature>
<evidence type="ECO:0000256" key="3">
    <source>
        <dbReference type="ARBA" id="ARBA00022692"/>
    </source>
</evidence>
<evidence type="ECO:0000256" key="6">
    <source>
        <dbReference type="RuleBase" id="RU366058"/>
    </source>
</evidence>
<dbReference type="PANTHER" id="PTHR12677:SF59">
    <property type="entry name" value="GOLGI APPARATUS MEMBRANE PROTEIN TVP38-RELATED"/>
    <property type="match status" value="1"/>
</dbReference>
<keyword evidence="3 6" id="KW-0812">Transmembrane</keyword>
<dbReference type="InterPro" id="IPR032816">
    <property type="entry name" value="VTT_dom"/>
</dbReference>
<dbReference type="Proteomes" id="UP001285263">
    <property type="component" value="Unassembled WGS sequence"/>
</dbReference>
<keyword evidence="4 6" id="KW-1133">Transmembrane helix</keyword>
<organism evidence="8 9">
    <name type="scientific">Roseateles agri</name>
    <dbReference type="NCBI Taxonomy" id="3098619"/>
    <lineage>
        <taxon>Bacteria</taxon>
        <taxon>Pseudomonadati</taxon>
        <taxon>Pseudomonadota</taxon>
        <taxon>Betaproteobacteria</taxon>
        <taxon>Burkholderiales</taxon>
        <taxon>Sphaerotilaceae</taxon>
        <taxon>Roseateles</taxon>
    </lineage>
</organism>
<dbReference type="InterPro" id="IPR015414">
    <property type="entry name" value="TMEM64"/>
</dbReference>
<dbReference type="EMBL" id="JAXCLA010000002">
    <property type="protein sequence ID" value="MDY0743757.1"/>
    <property type="molecule type" value="Genomic_DNA"/>
</dbReference>
<comment type="caution">
    <text evidence="8">The sequence shown here is derived from an EMBL/GenBank/DDBJ whole genome shotgun (WGS) entry which is preliminary data.</text>
</comment>
<feature type="transmembrane region" description="Helical" evidence="6">
    <location>
        <begin position="55"/>
        <end position="77"/>
    </location>
</feature>
<gene>
    <name evidence="8" type="ORF">SNE35_04540</name>
</gene>
<accession>A0ABU5DF08</accession>
<comment type="subcellular location">
    <subcellularLocation>
        <location evidence="1 6">Cell membrane</location>
        <topology evidence="1 6">Multi-pass membrane protein</topology>
    </subcellularLocation>
</comment>
<keyword evidence="5 6" id="KW-0472">Membrane</keyword>
<protein>
    <recommendedName>
        <fullName evidence="6">TVP38/TMEM64 family membrane protein</fullName>
    </recommendedName>
</protein>
<evidence type="ECO:0000256" key="2">
    <source>
        <dbReference type="ARBA" id="ARBA00022475"/>
    </source>
</evidence>
<dbReference type="Pfam" id="PF09335">
    <property type="entry name" value="VTT_dom"/>
    <property type="match status" value="1"/>
</dbReference>
<feature type="transmembrane region" description="Helical" evidence="6">
    <location>
        <begin position="199"/>
        <end position="216"/>
    </location>
</feature>
<evidence type="ECO:0000313" key="8">
    <source>
        <dbReference type="EMBL" id="MDY0743757.1"/>
    </source>
</evidence>
<reference evidence="8 9" key="1">
    <citation type="submission" date="2023-11" db="EMBL/GenBank/DDBJ databases">
        <title>Paucibacter sp. nov., isolated from fresh soil in Korea.</title>
        <authorList>
            <person name="Le N.T.T."/>
        </authorList>
    </citation>
    <scope>NUCLEOTIDE SEQUENCE [LARGE SCALE GENOMIC DNA]</scope>
    <source>
        <strain evidence="8 9">R3-3</strain>
    </source>
</reference>
<keyword evidence="9" id="KW-1185">Reference proteome</keyword>
<name>A0ABU5DF08_9BURK</name>
<evidence type="ECO:0000259" key="7">
    <source>
        <dbReference type="Pfam" id="PF09335"/>
    </source>
</evidence>
<proteinExistence type="inferred from homology"/>
<evidence type="ECO:0000313" key="9">
    <source>
        <dbReference type="Proteomes" id="UP001285263"/>
    </source>
</evidence>
<feature type="transmembrane region" description="Helical" evidence="6">
    <location>
        <begin position="84"/>
        <end position="105"/>
    </location>
</feature>
<dbReference type="RefSeq" id="WP_320421674.1">
    <property type="nucleotide sequence ID" value="NZ_JAXCLA010000002.1"/>
</dbReference>
<evidence type="ECO:0000256" key="4">
    <source>
        <dbReference type="ARBA" id="ARBA00022989"/>
    </source>
</evidence>
<evidence type="ECO:0000256" key="5">
    <source>
        <dbReference type="ARBA" id="ARBA00023136"/>
    </source>
</evidence>
<feature type="domain" description="VTT" evidence="7">
    <location>
        <begin position="73"/>
        <end position="184"/>
    </location>
</feature>
<comment type="similarity">
    <text evidence="6">Belongs to the TVP38/TMEM64 family.</text>
</comment>
<feature type="transmembrane region" description="Helical" evidence="6">
    <location>
        <begin position="134"/>
        <end position="154"/>
    </location>
</feature>
<keyword evidence="2 6" id="KW-1003">Cell membrane</keyword>